<proteinExistence type="predicted"/>
<name>A0A4S4FZY9_9ACTN</name>
<evidence type="ECO:0000313" key="3">
    <source>
        <dbReference type="EMBL" id="THG35951.1"/>
    </source>
</evidence>
<sequence length="271" mass="29674">MGLWSLTSAEVQGSGHKKSGTPCQDKTCCLERNKVRVIALADGAGSARLSHLGAEDAVKCAANLLADEFESLYEESDFKVQQIVASALVRSLGALASKTGCQTKDLSSTLLAVAVKKNRFVALHIGDGVIGCLLRNKLVTLSEPDNGEFAHLTWFTTTSNLEEVVRVYRGDASSISGFILMSDGVEPSLYDGRNSQLADAVINLFYCNAKYPKGEMADMLEQSLQEVIAKRTNDDCSVALLSRTRYKKYGEYAKYRKMIAKRNRRAGNTRR</sequence>
<evidence type="ECO:0000259" key="2">
    <source>
        <dbReference type="Pfam" id="PF13672"/>
    </source>
</evidence>
<dbReference type="Pfam" id="PF13672">
    <property type="entry name" value="PP2C_2"/>
    <property type="match status" value="1"/>
</dbReference>
<feature type="domain" description="PPM-type phosphatase" evidence="2">
    <location>
        <begin position="13"/>
        <end position="220"/>
    </location>
</feature>
<evidence type="ECO:0000313" key="4">
    <source>
        <dbReference type="Proteomes" id="UP000308978"/>
    </source>
</evidence>
<dbReference type="InterPro" id="IPR001932">
    <property type="entry name" value="PPM-type_phosphatase-like_dom"/>
</dbReference>
<accession>A0A4S4FZY9</accession>
<dbReference type="RefSeq" id="WP_136435804.1">
    <property type="nucleotide sequence ID" value="NZ_SSTJ01000019.1"/>
</dbReference>
<protein>
    <submittedName>
        <fullName evidence="3">Protein phosphatase 2C domain-containing protein</fullName>
    </submittedName>
</protein>
<dbReference type="Proteomes" id="UP000308978">
    <property type="component" value="Unassembled WGS sequence"/>
</dbReference>
<feature type="region of interest" description="Disordered" evidence="1">
    <location>
        <begin position="1"/>
        <end position="22"/>
    </location>
</feature>
<feature type="compositionally biased region" description="Polar residues" evidence="1">
    <location>
        <begin position="1"/>
        <end position="11"/>
    </location>
</feature>
<dbReference type="InterPro" id="IPR036457">
    <property type="entry name" value="PPM-type-like_dom_sf"/>
</dbReference>
<reference evidence="3 4" key="1">
    <citation type="submission" date="2019-04" db="EMBL/GenBank/DDBJ databases">
        <title>Microbes associate with the intestines of laboratory mice.</title>
        <authorList>
            <person name="Navarre W."/>
            <person name="Wong E."/>
            <person name="Huang K.C."/>
            <person name="Tropini C."/>
            <person name="Ng K."/>
            <person name="Yu B."/>
        </authorList>
    </citation>
    <scope>NUCLEOTIDE SEQUENCE [LARGE SCALE GENOMIC DNA]</scope>
    <source>
        <strain evidence="3 4">NM80_B27</strain>
    </source>
</reference>
<dbReference type="EMBL" id="SSTJ01000019">
    <property type="protein sequence ID" value="THG35951.1"/>
    <property type="molecule type" value="Genomic_DNA"/>
</dbReference>
<comment type="caution">
    <text evidence="3">The sequence shown here is derived from an EMBL/GenBank/DDBJ whole genome shotgun (WGS) entry which is preliminary data.</text>
</comment>
<dbReference type="AlphaFoldDB" id="A0A4S4FZY9"/>
<dbReference type="Gene3D" id="3.60.40.10">
    <property type="entry name" value="PPM-type phosphatase domain"/>
    <property type="match status" value="1"/>
</dbReference>
<dbReference type="SUPFAM" id="SSF81606">
    <property type="entry name" value="PP2C-like"/>
    <property type="match status" value="1"/>
</dbReference>
<evidence type="ECO:0000256" key="1">
    <source>
        <dbReference type="SAM" id="MobiDB-lite"/>
    </source>
</evidence>
<organism evidence="3 4">
    <name type="scientific">Adlercreutzia caecimuris</name>
    <dbReference type="NCBI Taxonomy" id="671266"/>
    <lineage>
        <taxon>Bacteria</taxon>
        <taxon>Bacillati</taxon>
        <taxon>Actinomycetota</taxon>
        <taxon>Coriobacteriia</taxon>
        <taxon>Eggerthellales</taxon>
        <taxon>Eggerthellaceae</taxon>
        <taxon>Adlercreutzia</taxon>
    </lineage>
</organism>
<gene>
    <name evidence="3" type="ORF">E5986_10620</name>
</gene>